<evidence type="ECO:0000313" key="1">
    <source>
        <dbReference type="EMBL" id="EPJ28084.1"/>
    </source>
</evidence>
<dbReference type="EMBL" id="ATLC01000045">
    <property type="protein sequence ID" value="EPJ28084.1"/>
    <property type="molecule type" value="Genomic_DNA"/>
</dbReference>
<comment type="caution">
    <text evidence="1">The sequence shown here is derived from an EMBL/GenBank/DDBJ whole genome shotgun (WGS) entry which is preliminary data.</text>
</comment>
<sequence>MHGLIRKKKICQFWQYCKSLLENLEAIFLFISKLRFYKNFLSFSH</sequence>
<protein>
    <submittedName>
        <fullName evidence="1">Uncharacterized protein</fullName>
    </submittedName>
</protein>
<evidence type="ECO:0000313" key="2">
    <source>
        <dbReference type="Proteomes" id="UP000014627"/>
    </source>
</evidence>
<reference evidence="1 2" key="1">
    <citation type="submission" date="2013-04" db="EMBL/GenBank/DDBJ databases">
        <title>Genome sequence of Chlamydia psittaci 99DC5.</title>
        <authorList>
            <person name="Huot-Creasy H."/>
            <person name="McCracken C.L."/>
            <person name="Humphries M."/>
            <person name="Sachse K."/>
            <person name="Laroucau K."/>
            <person name="Bavoil P."/>
            <person name="Myers G.S."/>
        </authorList>
    </citation>
    <scope>NUCLEOTIDE SEQUENCE [LARGE SCALE GENOMIC DNA]</scope>
    <source>
        <strain evidence="1 2">99DC5</strain>
    </source>
</reference>
<dbReference type="Proteomes" id="UP000014627">
    <property type="component" value="Unassembled WGS sequence"/>
</dbReference>
<gene>
    <name evidence="1" type="ORF">CP99DC5_0519</name>
</gene>
<accession>A0ABP2X356</accession>
<keyword evidence="2" id="KW-1185">Reference proteome</keyword>
<proteinExistence type="predicted"/>
<organism evidence="1 2">
    <name type="scientific">Chlamydia psittaci 99DC5</name>
    <dbReference type="NCBI Taxonomy" id="1112251"/>
    <lineage>
        <taxon>Bacteria</taxon>
        <taxon>Pseudomonadati</taxon>
        <taxon>Chlamydiota</taxon>
        <taxon>Chlamydiia</taxon>
        <taxon>Chlamydiales</taxon>
        <taxon>Chlamydiaceae</taxon>
        <taxon>Chlamydia/Chlamydophila group</taxon>
        <taxon>Chlamydia</taxon>
    </lineage>
</organism>
<name>A0ABP2X356_CHLPS</name>